<dbReference type="AlphaFoldDB" id="A0A6C0KLI0"/>
<dbReference type="EMBL" id="MN740899">
    <property type="protein sequence ID" value="QHU17188.1"/>
    <property type="molecule type" value="Genomic_DNA"/>
</dbReference>
<dbReference type="SUPFAM" id="SSF81321">
    <property type="entry name" value="Family A G protein-coupled receptor-like"/>
    <property type="match status" value="1"/>
</dbReference>
<dbReference type="Pfam" id="PF00211">
    <property type="entry name" value="Guanylate_cyc"/>
    <property type="match status" value="1"/>
</dbReference>
<dbReference type="Gene3D" id="3.30.70.1230">
    <property type="entry name" value="Nucleotide cyclase"/>
    <property type="match status" value="1"/>
</dbReference>
<protein>
    <recommendedName>
        <fullName evidence="8">Guanylate cyclase domain-containing protein</fullName>
    </recommendedName>
</protein>
<dbReference type="GO" id="GO:0004383">
    <property type="term" value="F:guanylate cyclase activity"/>
    <property type="evidence" value="ECO:0007669"/>
    <property type="project" value="TreeGrafter"/>
</dbReference>
<dbReference type="SMART" id="SM00044">
    <property type="entry name" value="CYCc"/>
    <property type="match status" value="1"/>
</dbReference>
<feature type="transmembrane region" description="Helical" evidence="7">
    <location>
        <begin position="48"/>
        <end position="67"/>
    </location>
</feature>
<dbReference type="SUPFAM" id="SSF55073">
    <property type="entry name" value="Nucleotide cyclase"/>
    <property type="match status" value="1"/>
</dbReference>
<sequence length="510" mass="59831">MIWLFCYVFVYCNIEPFLNKYYLGNITNPHINTQLVSHDVEFTYSIKAMNQFIIGVYAIYIAHFLFFSKSHNKYSIALSFIYLKYVFNIFLYDQMRLCDLEFSRYIMWVFATPLMLQMYCNVNNMSMNEINVQYHILPVCMNLSVYPYKYTQRYYVFMVISYVLYGLFFVTLYKRKDKKFTNIFITIWLSFFVINTLDLFQLCNLQTIQLFYNVADMIGKVTTNFVIHDYREQELRFLENIDLQCTHFISTMLKHIQNYSNDNKKLSSACEKFIAFSRERFITKIPENRDALKHELLEKLLPLGMDKRYLADSTNSNSSKQYEMICVLFTDIVNYTELAKLYDDKTIFDLLNQVYRTFDTIIKKYMHLQKIETIGDAYMVVGDIYRTTNNHIVVVEEIVNLGLDFVKAIKTIETPDDIPLMIRVGINLGKVSIGILGSEIPRLCVVGNAVNIASRLQSTADADSIQMSHHIYEKICDTDLGMNYEIVKKDNVFLKNIGSVTTYNITPPPS</sequence>
<dbReference type="GO" id="GO:0007168">
    <property type="term" value="P:receptor guanylyl cyclase signaling pathway"/>
    <property type="evidence" value="ECO:0007669"/>
    <property type="project" value="TreeGrafter"/>
</dbReference>
<dbReference type="PANTHER" id="PTHR11920">
    <property type="entry name" value="GUANYLYL CYCLASE"/>
    <property type="match status" value="1"/>
</dbReference>
<feature type="domain" description="Guanylate cyclase" evidence="8">
    <location>
        <begin position="326"/>
        <end position="457"/>
    </location>
</feature>
<dbReference type="GO" id="GO:0004016">
    <property type="term" value="F:adenylate cyclase activity"/>
    <property type="evidence" value="ECO:0007669"/>
    <property type="project" value="TreeGrafter"/>
</dbReference>
<keyword evidence="6" id="KW-0456">Lyase</keyword>
<evidence type="ECO:0000256" key="6">
    <source>
        <dbReference type="ARBA" id="ARBA00023239"/>
    </source>
</evidence>
<evidence type="ECO:0000256" key="7">
    <source>
        <dbReference type="SAM" id="Phobius"/>
    </source>
</evidence>
<dbReference type="Gene3D" id="1.20.1070.10">
    <property type="entry name" value="Rhodopsin 7-helix transmembrane proteins"/>
    <property type="match status" value="1"/>
</dbReference>
<proteinExistence type="predicted"/>
<name>A0A6C0KLI0_9ZZZZ</name>
<evidence type="ECO:0000256" key="2">
    <source>
        <dbReference type="ARBA" id="ARBA00022692"/>
    </source>
</evidence>
<dbReference type="GO" id="GO:0000166">
    <property type="term" value="F:nucleotide binding"/>
    <property type="evidence" value="ECO:0007669"/>
    <property type="project" value="UniProtKB-KW"/>
</dbReference>
<dbReference type="PANTHER" id="PTHR11920:SF335">
    <property type="entry name" value="GUANYLATE CYCLASE"/>
    <property type="match status" value="1"/>
</dbReference>
<keyword evidence="2 7" id="KW-0812">Transmembrane</keyword>
<reference evidence="9" key="1">
    <citation type="journal article" date="2020" name="Nature">
        <title>Giant virus diversity and host interactions through global metagenomics.</title>
        <authorList>
            <person name="Schulz F."/>
            <person name="Roux S."/>
            <person name="Paez-Espino D."/>
            <person name="Jungbluth S."/>
            <person name="Walsh D.A."/>
            <person name="Denef V.J."/>
            <person name="McMahon K.D."/>
            <person name="Konstantinidis K.T."/>
            <person name="Eloe-Fadrosh E.A."/>
            <person name="Kyrpides N.C."/>
            <person name="Woyke T."/>
        </authorList>
    </citation>
    <scope>NUCLEOTIDE SEQUENCE</scope>
    <source>
        <strain evidence="9">GVMAG-S-3300012000-57</strain>
    </source>
</reference>
<feature type="transmembrane region" description="Helical" evidence="7">
    <location>
        <begin position="180"/>
        <end position="200"/>
    </location>
</feature>
<dbReference type="PROSITE" id="PS50125">
    <property type="entry name" value="GUANYLATE_CYCLASE_2"/>
    <property type="match status" value="1"/>
</dbReference>
<dbReference type="CDD" id="cd07302">
    <property type="entry name" value="CHD"/>
    <property type="match status" value="1"/>
</dbReference>
<feature type="transmembrane region" description="Helical" evidence="7">
    <location>
        <begin position="154"/>
        <end position="173"/>
    </location>
</feature>
<evidence type="ECO:0000313" key="9">
    <source>
        <dbReference type="EMBL" id="QHU17188.1"/>
    </source>
</evidence>
<evidence type="ECO:0000259" key="8">
    <source>
        <dbReference type="PROSITE" id="PS50125"/>
    </source>
</evidence>
<evidence type="ECO:0000256" key="5">
    <source>
        <dbReference type="ARBA" id="ARBA00023136"/>
    </source>
</evidence>
<dbReference type="InterPro" id="IPR001054">
    <property type="entry name" value="A/G_cyclase"/>
</dbReference>
<dbReference type="GO" id="GO:0001653">
    <property type="term" value="F:peptide receptor activity"/>
    <property type="evidence" value="ECO:0007669"/>
    <property type="project" value="TreeGrafter"/>
</dbReference>
<evidence type="ECO:0000256" key="4">
    <source>
        <dbReference type="ARBA" id="ARBA00022989"/>
    </source>
</evidence>
<accession>A0A6C0KLI0</accession>
<keyword evidence="4 7" id="KW-1133">Transmembrane helix</keyword>
<keyword evidence="3" id="KW-0547">Nucleotide-binding</keyword>
<evidence type="ECO:0000256" key="3">
    <source>
        <dbReference type="ARBA" id="ARBA00022741"/>
    </source>
</evidence>
<evidence type="ECO:0000256" key="1">
    <source>
        <dbReference type="ARBA" id="ARBA00004370"/>
    </source>
</evidence>
<feature type="transmembrane region" description="Helical" evidence="7">
    <location>
        <begin position="74"/>
        <end position="92"/>
    </location>
</feature>
<keyword evidence="5 7" id="KW-0472">Membrane</keyword>
<dbReference type="InterPro" id="IPR029787">
    <property type="entry name" value="Nucleotide_cyclase"/>
</dbReference>
<comment type="subcellular location">
    <subcellularLocation>
        <location evidence="1">Membrane</location>
    </subcellularLocation>
</comment>
<dbReference type="InterPro" id="IPR050401">
    <property type="entry name" value="Cyclic_nucleotide_synthase"/>
</dbReference>
<dbReference type="GO" id="GO:0005886">
    <property type="term" value="C:plasma membrane"/>
    <property type="evidence" value="ECO:0007669"/>
    <property type="project" value="TreeGrafter"/>
</dbReference>
<organism evidence="9">
    <name type="scientific">viral metagenome</name>
    <dbReference type="NCBI Taxonomy" id="1070528"/>
    <lineage>
        <taxon>unclassified sequences</taxon>
        <taxon>metagenomes</taxon>
        <taxon>organismal metagenomes</taxon>
    </lineage>
</organism>
<dbReference type="GO" id="GO:0035556">
    <property type="term" value="P:intracellular signal transduction"/>
    <property type="evidence" value="ECO:0007669"/>
    <property type="project" value="InterPro"/>
</dbReference>